<name>A0A813KSJ2_POLGL</name>
<proteinExistence type="predicted"/>
<organism evidence="2 3">
    <name type="scientific">Polarella glacialis</name>
    <name type="common">Dinoflagellate</name>
    <dbReference type="NCBI Taxonomy" id="89957"/>
    <lineage>
        <taxon>Eukaryota</taxon>
        <taxon>Sar</taxon>
        <taxon>Alveolata</taxon>
        <taxon>Dinophyceae</taxon>
        <taxon>Suessiales</taxon>
        <taxon>Suessiaceae</taxon>
        <taxon>Polarella</taxon>
    </lineage>
</organism>
<dbReference type="EMBL" id="CAJNNW010032221">
    <property type="protein sequence ID" value="CAE8711804.1"/>
    <property type="molecule type" value="Genomic_DNA"/>
</dbReference>
<gene>
    <name evidence="2" type="ORF">PGLA2088_LOCUS36677</name>
</gene>
<feature type="non-terminal residue" evidence="2">
    <location>
        <position position="1"/>
    </location>
</feature>
<feature type="compositionally biased region" description="Gly residues" evidence="1">
    <location>
        <begin position="58"/>
        <end position="67"/>
    </location>
</feature>
<accession>A0A813KSJ2</accession>
<feature type="region of interest" description="Disordered" evidence="1">
    <location>
        <begin position="1"/>
        <end position="175"/>
    </location>
</feature>
<feature type="compositionally biased region" description="Polar residues" evidence="1">
    <location>
        <begin position="157"/>
        <end position="175"/>
    </location>
</feature>
<evidence type="ECO:0000313" key="3">
    <source>
        <dbReference type="Proteomes" id="UP000626109"/>
    </source>
</evidence>
<comment type="caution">
    <text evidence="2">The sequence shown here is derived from an EMBL/GenBank/DDBJ whole genome shotgun (WGS) entry which is preliminary data.</text>
</comment>
<evidence type="ECO:0000313" key="2">
    <source>
        <dbReference type="EMBL" id="CAE8711804.1"/>
    </source>
</evidence>
<reference evidence="2" key="1">
    <citation type="submission" date="2021-02" db="EMBL/GenBank/DDBJ databases">
        <authorList>
            <person name="Dougan E. K."/>
            <person name="Rhodes N."/>
            <person name="Thang M."/>
            <person name="Chan C."/>
        </authorList>
    </citation>
    <scope>NUCLEOTIDE SEQUENCE</scope>
</reference>
<dbReference type="AlphaFoldDB" id="A0A813KSJ2"/>
<dbReference type="Proteomes" id="UP000626109">
    <property type="component" value="Unassembled WGS sequence"/>
</dbReference>
<evidence type="ECO:0000256" key="1">
    <source>
        <dbReference type="SAM" id="MobiDB-lite"/>
    </source>
</evidence>
<feature type="compositionally biased region" description="Low complexity" evidence="1">
    <location>
        <begin position="68"/>
        <end position="86"/>
    </location>
</feature>
<sequence>MTHVFRNFGTRFKLSSPKSGELSPADSDNDEALAQDVPTKSASKAGGGRQGSFNIPGSIGGVLGGGVLSNMSSKKSSSKPSSNRKPSLPEDQPACILPGIVPEDDAPTPKRSPKKKITLKDTFARLIGRSGQKKKSPHGSERSVRSNDFFSEKSEQVKPSASKESSSEGIDNSRSPAALDAEKLRFLQKVNEKRSVADLEKEICHGLTQHWVVQKDLLSFKDSILREAWEVVNEGFLKREFRRFRKAEASKAEMARQSRDLQTAYLREITALKDQIRVLPE</sequence>
<protein>
    <submittedName>
        <fullName evidence="2">Uncharacterized protein</fullName>
    </submittedName>
</protein>
<feature type="compositionally biased region" description="Basic and acidic residues" evidence="1">
    <location>
        <begin position="138"/>
        <end position="156"/>
    </location>
</feature>